<gene>
    <name evidence="1" type="ORF">ABS767_12005</name>
</gene>
<reference evidence="1 2" key="1">
    <citation type="submission" date="2024-06" db="EMBL/GenBank/DDBJ databases">
        <authorList>
            <person name="Kaempfer P."/>
            <person name="Viver T."/>
        </authorList>
    </citation>
    <scope>NUCLEOTIDE SEQUENCE [LARGE SCALE GENOMIC DNA]</scope>
    <source>
        <strain evidence="1 2">ST-64</strain>
    </source>
</reference>
<comment type="caution">
    <text evidence="1">The sequence shown here is derived from an EMBL/GenBank/DDBJ whole genome shotgun (WGS) entry which is preliminary data.</text>
</comment>
<accession>A0ABW8YN87</accession>
<dbReference type="RefSeq" id="WP_408078578.1">
    <property type="nucleotide sequence ID" value="NZ_JBELQC010000001.1"/>
</dbReference>
<name>A0ABW8YN87_9SPHN</name>
<sequence>MIGPILVHDVTTHAHCNWSIKPAGTTGEIAEVERLLDQLRVEYPFVTPG</sequence>
<protein>
    <submittedName>
        <fullName evidence="1">Uncharacterized protein</fullName>
    </submittedName>
</protein>
<organism evidence="1 2">
    <name type="scientific">Sphingomonas plantiphila</name>
    <dbReference type="NCBI Taxonomy" id="3163295"/>
    <lineage>
        <taxon>Bacteria</taxon>
        <taxon>Pseudomonadati</taxon>
        <taxon>Pseudomonadota</taxon>
        <taxon>Alphaproteobacteria</taxon>
        <taxon>Sphingomonadales</taxon>
        <taxon>Sphingomonadaceae</taxon>
        <taxon>Sphingomonas</taxon>
    </lineage>
</organism>
<proteinExistence type="predicted"/>
<dbReference type="Proteomes" id="UP001629244">
    <property type="component" value="Unassembled WGS sequence"/>
</dbReference>
<dbReference type="EMBL" id="JBELQC010000001">
    <property type="protein sequence ID" value="MFL9841689.1"/>
    <property type="molecule type" value="Genomic_DNA"/>
</dbReference>
<keyword evidence="2" id="KW-1185">Reference proteome</keyword>
<evidence type="ECO:0000313" key="1">
    <source>
        <dbReference type="EMBL" id="MFL9841689.1"/>
    </source>
</evidence>
<evidence type="ECO:0000313" key="2">
    <source>
        <dbReference type="Proteomes" id="UP001629244"/>
    </source>
</evidence>